<feature type="compositionally biased region" description="Low complexity" evidence="1">
    <location>
        <begin position="8"/>
        <end position="18"/>
    </location>
</feature>
<protein>
    <recommendedName>
        <fullName evidence="4">HD domain-containing protein</fullName>
    </recommendedName>
</protein>
<reference evidence="2" key="2">
    <citation type="submission" date="2023-01" db="EMBL/GenBank/DDBJ databases">
        <authorList>
            <person name="Sun Q."/>
            <person name="Evtushenko L."/>
        </authorList>
    </citation>
    <scope>NUCLEOTIDE SEQUENCE</scope>
    <source>
        <strain evidence="2">VKM Ac-1321</strain>
    </source>
</reference>
<accession>A0A9W6NLY6</accession>
<dbReference type="AlphaFoldDB" id="A0A9W6NLY6"/>
<gene>
    <name evidence="2" type="ORF">GCM10017581_031030</name>
</gene>
<organism evidence="2 3">
    <name type="scientific">Dactylosporangium matsuzakiense</name>
    <dbReference type="NCBI Taxonomy" id="53360"/>
    <lineage>
        <taxon>Bacteria</taxon>
        <taxon>Bacillati</taxon>
        <taxon>Actinomycetota</taxon>
        <taxon>Actinomycetes</taxon>
        <taxon>Micromonosporales</taxon>
        <taxon>Micromonosporaceae</taxon>
        <taxon>Dactylosporangium</taxon>
    </lineage>
</organism>
<evidence type="ECO:0000256" key="1">
    <source>
        <dbReference type="SAM" id="MobiDB-lite"/>
    </source>
</evidence>
<dbReference type="PANTHER" id="PTHR46246">
    <property type="entry name" value="GUANOSINE-3',5'-BIS(DIPHOSPHATE) 3'-PYROPHOSPHOHYDROLASE MESH1"/>
    <property type="match status" value="1"/>
</dbReference>
<dbReference type="RefSeq" id="WP_261964052.1">
    <property type="nucleotide sequence ID" value="NZ_BAAAXA010000003.1"/>
</dbReference>
<sequence length="221" mass="24141">MQHPDTGPAAPAPAAARAIPHRKGPQELLSPRFEEALAYAARRHGAQVRHNTGTPYVSHLLATCAIVLEEGGGETAAIGALLHDVLEDQPTGRGALRAAFGDEVYKIVHDCTDADAGERPALTWWERKRAHLGRMSSEATPESLLVIAADKVCSLQSLVDDLHRFGPELFARSVRSADELLWNYREVLKVLEQKLGNRPVVGRLRRLVGEFEAVISADPPR</sequence>
<dbReference type="Pfam" id="PF13328">
    <property type="entry name" value="HD_4"/>
    <property type="match status" value="1"/>
</dbReference>
<proteinExistence type="predicted"/>
<dbReference type="PANTHER" id="PTHR46246:SF1">
    <property type="entry name" value="GUANOSINE-3',5'-BIS(DIPHOSPHATE) 3'-PYROPHOSPHOHYDROLASE MESH1"/>
    <property type="match status" value="1"/>
</dbReference>
<evidence type="ECO:0008006" key="4">
    <source>
        <dbReference type="Google" id="ProtNLM"/>
    </source>
</evidence>
<dbReference type="EMBL" id="BSFP01000015">
    <property type="protein sequence ID" value="GLL01362.1"/>
    <property type="molecule type" value="Genomic_DNA"/>
</dbReference>
<feature type="region of interest" description="Disordered" evidence="1">
    <location>
        <begin position="1"/>
        <end position="25"/>
    </location>
</feature>
<dbReference type="SUPFAM" id="SSF109604">
    <property type="entry name" value="HD-domain/PDEase-like"/>
    <property type="match status" value="1"/>
</dbReference>
<comment type="caution">
    <text evidence="2">The sequence shown here is derived from an EMBL/GenBank/DDBJ whole genome shotgun (WGS) entry which is preliminary data.</text>
</comment>
<dbReference type="InterPro" id="IPR052194">
    <property type="entry name" value="MESH1"/>
</dbReference>
<dbReference type="GO" id="GO:0008893">
    <property type="term" value="F:guanosine-3',5'-bis(diphosphate) 3'-diphosphatase activity"/>
    <property type="evidence" value="ECO:0007669"/>
    <property type="project" value="TreeGrafter"/>
</dbReference>
<name>A0A9W6NLY6_9ACTN</name>
<reference evidence="2" key="1">
    <citation type="journal article" date="2014" name="Int. J. Syst. Evol. Microbiol.">
        <title>Complete genome sequence of Corynebacterium casei LMG S-19264T (=DSM 44701T), isolated from a smear-ripened cheese.</title>
        <authorList>
            <consortium name="US DOE Joint Genome Institute (JGI-PGF)"/>
            <person name="Walter F."/>
            <person name="Albersmeier A."/>
            <person name="Kalinowski J."/>
            <person name="Ruckert C."/>
        </authorList>
    </citation>
    <scope>NUCLEOTIDE SEQUENCE</scope>
    <source>
        <strain evidence="2">VKM Ac-1321</strain>
    </source>
</reference>
<evidence type="ECO:0000313" key="2">
    <source>
        <dbReference type="EMBL" id="GLL01362.1"/>
    </source>
</evidence>
<evidence type="ECO:0000313" key="3">
    <source>
        <dbReference type="Proteomes" id="UP001143480"/>
    </source>
</evidence>
<dbReference type="Gene3D" id="1.10.3210.10">
    <property type="entry name" value="Hypothetical protein af1432"/>
    <property type="match status" value="1"/>
</dbReference>
<keyword evidence="3" id="KW-1185">Reference proteome</keyword>
<dbReference type="Proteomes" id="UP001143480">
    <property type="component" value="Unassembled WGS sequence"/>
</dbReference>